<accession>A0ACC3A8X6</accession>
<reference evidence="1" key="1">
    <citation type="submission" date="2022-10" db="EMBL/GenBank/DDBJ databases">
        <title>Culturing micro-colonial fungi from biological soil crusts in the Mojave desert and describing Neophaeococcomyces mojavensis, and introducing the new genera and species Taxawa tesnikishii.</title>
        <authorList>
            <person name="Kurbessoian T."/>
            <person name="Stajich J.E."/>
        </authorList>
    </citation>
    <scope>NUCLEOTIDE SEQUENCE</scope>
    <source>
        <strain evidence="1">JES_112</strain>
    </source>
</reference>
<keyword evidence="2" id="KW-1185">Reference proteome</keyword>
<evidence type="ECO:0000313" key="1">
    <source>
        <dbReference type="EMBL" id="KAJ9657375.1"/>
    </source>
</evidence>
<dbReference type="EMBL" id="JAPDRQ010000065">
    <property type="protein sequence ID" value="KAJ9657375.1"/>
    <property type="molecule type" value="Genomic_DNA"/>
</dbReference>
<organism evidence="1 2">
    <name type="scientific">Neophaeococcomyces mojaviensis</name>
    <dbReference type="NCBI Taxonomy" id="3383035"/>
    <lineage>
        <taxon>Eukaryota</taxon>
        <taxon>Fungi</taxon>
        <taxon>Dikarya</taxon>
        <taxon>Ascomycota</taxon>
        <taxon>Pezizomycotina</taxon>
        <taxon>Eurotiomycetes</taxon>
        <taxon>Chaetothyriomycetidae</taxon>
        <taxon>Chaetothyriales</taxon>
        <taxon>Chaetothyriales incertae sedis</taxon>
        <taxon>Neophaeococcomyces</taxon>
    </lineage>
</organism>
<sequence length="791" mass="89089">MNVTPDLMKKCTDGMVNTGLQFNQADINSVCEITGVDRTQAVVLLKKWPNWQDAVMHFYEDSSSALRDYAAANMQWEQQDNIPFANDIGMSRPSSPSTDFVDMSQQHAEAMIDQQKKDQGAYSRVGAESMRNVHGQENGTIQSGQHFGPAQRSYYPEAQWALAPIASSREVVEHPPPQSRRRRSGEPAFLRGSAATGYIAPLLTIYHSIPLAREALLSLFLEVLAYGHNPDWWTGTSDENSKLVSVRQASPGDTDRLNYLCEIQCLMAFLDNTSRAYGSVDALAGLRFFQYLRPQSSFTHFLEAWQSAAMHEKLDEPLTQVFTSTATKGPDLNGTPADSKDVFLIEGPVKHATDQIRLLDLIVWNDALDQALDNVWFEKFGHVFTMRIHNDEPASTKLNLLPTEIWYLDRYTSEFREVTFDMRYRSRAIVHEIARLSKAQQRLRETSVGGASGARVNVRQALEAGRDLLPVAAVAKSEVEEGFEQATVNTDEELAEVQNEINELIERLDLVLKHLDQQKAELRSQMTATMSDFIDPANSSRPLRHKYVLQGVSTKPNITYFRRLNPDLIDMHEDDNDEPFEVWQWWRTEWIENGNDTAHDSGLIPEDTTNGRPPYSVQKVSVAQVQDAVKSEHSTAVLVYADTTAMEFRPSPLPAALRKFVEHDNHAFENENSLNHVQQSSRARGWSQATNSTTMDDNNPFRDPAQPDDVREMTPMSTGTIRSLDGQPSPKRPRSSDDSVSDTTLMDSPPPYETVAGHERQEMVEKKGSKIGELTNQLLEKYSDKPPVQPT</sequence>
<proteinExistence type="predicted"/>
<comment type="caution">
    <text evidence="1">The sequence shown here is derived from an EMBL/GenBank/DDBJ whole genome shotgun (WGS) entry which is preliminary data.</text>
</comment>
<evidence type="ECO:0000313" key="2">
    <source>
        <dbReference type="Proteomes" id="UP001172386"/>
    </source>
</evidence>
<dbReference type="Proteomes" id="UP001172386">
    <property type="component" value="Unassembled WGS sequence"/>
</dbReference>
<gene>
    <name evidence="1" type="ORF">H2198_004386</name>
</gene>
<name>A0ACC3A8X6_9EURO</name>
<protein>
    <submittedName>
        <fullName evidence="1">Uncharacterized protein</fullName>
    </submittedName>
</protein>